<feature type="domain" description="Lipid/polyisoprenoid-binding YceI-like" evidence="2">
    <location>
        <begin position="25"/>
        <end position="193"/>
    </location>
</feature>
<dbReference type="SUPFAM" id="SSF101874">
    <property type="entry name" value="YceI-like"/>
    <property type="match status" value="1"/>
</dbReference>
<protein>
    <submittedName>
        <fullName evidence="3">Polyisoprenoid-binding protein YceI</fullName>
    </submittedName>
</protein>
<accession>A0A1H4TUF4</accession>
<sequence length="194" mass="20746">MKNFMSAFAVAALAVAMPAFSQTSTWTIDPVHSGAEFTIRHLGVSNVHGKLGGATGTVVWDEKDPSKSHVEATMKTDTVDTGEPKRDGHLKSETFFDVAKYPTLTFRSTQVKRAGDGKLQIVGDLTLGGQTKPVTLDVEGPAAPQPGQNGKILSGFSATGVLSRKNFNFGQDPKFVPPVLGDEVKFTIDIEINK</sequence>
<dbReference type="Pfam" id="PF04264">
    <property type="entry name" value="YceI"/>
    <property type="match status" value="1"/>
</dbReference>
<evidence type="ECO:0000313" key="3">
    <source>
        <dbReference type="EMBL" id="SEC59890.1"/>
    </source>
</evidence>
<keyword evidence="1" id="KW-0732">Signal</keyword>
<dbReference type="Gene3D" id="2.40.128.110">
    <property type="entry name" value="Lipid/polyisoprenoid-binding, YceI-like"/>
    <property type="match status" value="1"/>
</dbReference>
<name>A0A1H4TUF4_9BACT</name>
<gene>
    <name evidence="3" type="ORF">SAMN05443244_3859</name>
</gene>
<dbReference type="PANTHER" id="PTHR34406:SF1">
    <property type="entry name" value="PROTEIN YCEI"/>
    <property type="match status" value="1"/>
</dbReference>
<feature type="signal peptide" evidence="1">
    <location>
        <begin position="1"/>
        <end position="21"/>
    </location>
</feature>
<dbReference type="AlphaFoldDB" id="A0A1H4TUF4"/>
<dbReference type="InterPro" id="IPR007372">
    <property type="entry name" value="Lipid/polyisoprenoid-bd_YceI"/>
</dbReference>
<dbReference type="InterPro" id="IPR036761">
    <property type="entry name" value="TTHA0802/YceI-like_sf"/>
</dbReference>
<proteinExistence type="predicted"/>
<reference evidence="3 4" key="1">
    <citation type="submission" date="2016-10" db="EMBL/GenBank/DDBJ databases">
        <authorList>
            <person name="de Groot N.N."/>
        </authorList>
    </citation>
    <scope>NUCLEOTIDE SEQUENCE [LARGE SCALE GENOMIC DNA]</scope>
    <source>
        <strain evidence="3 4">AB35.6</strain>
    </source>
</reference>
<dbReference type="SMART" id="SM00867">
    <property type="entry name" value="YceI"/>
    <property type="match status" value="1"/>
</dbReference>
<evidence type="ECO:0000259" key="2">
    <source>
        <dbReference type="SMART" id="SM00867"/>
    </source>
</evidence>
<dbReference type="Proteomes" id="UP000182409">
    <property type="component" value="Unassembled WGS sequence"/>
</dbReference>
<dbReference type="OrthoDB" id="9811006at2"/>
<evidence type="ECO:0000313" key="4">
    <source>
        <dbReference type="Proteomes" id="UP000182409"/>
    </source>
</evidence>
<feature type="chain" id="PRO_5010343623" evidence="1">
    <location>
        <begin position="22"/>
        <end position="194"/>
    </location>
</feature>
<organism evidence="3 4">
    <name type="scientific">Terriglobus roseus</name>
    <dbReference type="NCBI Taxonomy" id="392734"/>
    <lineage>
        <taxon>Bacteria</taxon>
        <taxon>Pseudomonadati</taxon>
        <taxon>Acidobacteriota</taxon>
        <taxon>Terriglobia</taxon>
        <taxon>Terriglobales</taxon>
        <taxon>Acidobacteriaceae</taxon>
        <taxon>Terriglobus</taxon>
    </lineage>
</organism>
<evidence type="ECO:0000256" key="1">
    <source>
        <dbReference type="SAM" id="SignalP"/>
    </source>
</evidence>
<dbReference type="EMBL" id="FNSD01000001">
    <property type="protein sequence ID" value="SEC59890.1"/>
    <property type="molecule type" value="Genomic_DNA"/>
</dbReference>
<dbReference type="PANTHER" id="PTHR34406">
    <property type="entry name" value="PROTEIN YCEI"/>
    <property type="match status" value="1"/>
</dbReference>